<dbReference type="SUPFAM" id="SSF53335">
    <property type="entry name" value="S-adenosyl-L-methionine-dependent methyltransferases"/>
    <property type="match status" value="1"/>
</dbReference>
<reference evidence="2 3" key="1">
    <citation type="submission" date="2019-02" db="EMBL/GenBank/DDBJ databases">
        <title>Genome sequencing of the rare red list fungi Antrodiella citrinella (Flaviporus citrinellus).</title>
        <authorList>
            <person name="Buettner E."/>
            <person name="Kellner H."/>
        </authorList>
    </citation>
    <scope>NUCLEOTIDE SEQUENCE [LARGE SCALE GENOMIC DNA]</scope>
    <source>
        <strain evidence="2 3">DSM 108506</strain>
    </source>
</reference>
<dbReference type="InterPro" id="IPR029063">
    <property type="entry name" value="SAM-dependent_MTases_sf"/>
</dbReference>
<sequence length="641" mass="70775">MAATLSRSATLKSLVRENSLLWNQQRCFAEENADLHKDIAYIFSVLEGNDPDPEMFVPQLTGADPSRELWKDGLERRPSISAIRSFIPQDLSPIAIAKRADELASRAFRSTAPAIDLPTIEEEEVAVVNMKDLEMKPSSELGRRGKGVAKPVIRKVSIGPALQAWLKELEEEDREIETIESKRSIMTPVASSSTHKATPQIRSGTLSPIRQPTPLPPSRHSSLGYRTPSSPSAYSDGPESEDEDEDCPPGIDSERISKRPRAIASSSTHLYCLYIGCPSASLLFNNVRDRNRHMETHFPDREHPNTIITEASFAQLDDLVALITLSVNDVKAEYTKLKLPIPRLADVAVDRKLKKAVETVNGACAQLSTLVLPPQHAMYLFCTSASLGVVLNAKVADHLKDHPQVQDDVFANNQLSFLMRSVNPVSSVEQGRCFDDAMIGFGRVLNVQSTIHNFPWMDLPHGTTVCHLGSGLEYMSLDIARLNPGIRVVLQDQPGTVAQAKAYLTANAPKSSSRVEYSSYPSTSSISLPFPDVISIIMKYMLYVSVVSFRDIVVLTLVNLVKTEHDWTDDLSKKMLSNIKKSMKPTLRIVIQDYVIQHLSTPPAGTADGLIESAPAPLLPNYGEGRLAQYYLDISMMVSYA</sequence>
<evidence type="ECO:0000313" key="3">
    <source>
        <dbReference type="Proteomes" id="UP000308730"/>
    </source>
</evidence>
<evidence type="ECO:0000256" key="1">
    <source>
        <dbReference type="SAM" id="MobiDB-lite"/>
    </source>
</evidence>
<feature type="region of interest" description="Disordered" evidence="1">
    <location>
        <begin position="179"/>
        <end position="259"/>
    </location>
</feature>
<dbReference type="Gene3D" id="3.40.50.150">
    <property type="entry name" value="Vaccinia Virus protein VP39"/>
    <property type="match status" value="1"/>
</dbReference>
<evidence type="ECO:0008006" key="4">
    <source>
        <dbReference type="Google" id="ProtNLM"/>
    </source>
</evidence>
<proteinExistence type="predicted"/>
<dbReference type="PANTHER" id="PTHR43712">
    <property type="entry name" value="PUTATIVE (AFU_ORTHOLOGUE AFUA_4G14580)-RELATED"/>
    <property type="match status" value="1"/>
</dbReference>
<feature type="compositionally biased region" description="Polar residues" evidence="1">
    <location>
        <begin position="189"/>
        <end position="210"/>
    </location>
</feature>
<dbReference type="Proteomes" id="UP000308730">
    <property type="component" value="Unassembled WGS sequence"/>
</dbReference>
<comment type="caution">
    <text evidence="2">The sequence shown here is derived from an EMBL/GenBank/DDBJ whole genome shotgun (WGS) entry which is preliminary data.</text>
</comment>
<dbReference type="AlphaFoldDB" id="A0A4S4M8Z5"/>
<protein>
    <recommendedName>
        <fullName evidence="4">O-methyltransferase domain-containing protein</fullName>
    </recommendedName>
</protein>
<organism evidence="2 3">
    <name type="scientific">Antrodiella citrinella</name>
    <dbReference type="NCBI Taxonomy" id="2447956"/>
    <lineage>
        <taxon>Eukaryota</taxon>
        <taxon>Fungi</taxon>
        <taxon>Dikarya</taxon>
        <taxon>Basidiomycota</taxon>
        <taxon>Agaricomycotina</taxon>
        <taxon>Agaricomycetes</taxon>
        <taxon>Polyporales</taxon>
        <taxon>Steccherinaceae</taxon>
        <taxon>Antrodiella</taxon>
    </lineage>
</organism>
<name>A0A4S4M8Z5_9APHY</name>
<evidence type="ECO:0000313" key="2">
    <source>
        <dbReference type="EMBL" id="THH21842.1"/>
    </source>
</evidence>
<feature type="compositionally biased region" description="Acidic residues" evidence="1">
    <location>
        <begin position="238"/>
        <end position="247"/>
    </location>
</feature>
<gene>
    <name evidence="2" type="ORF">EUX98_g8274</name>
</gene>
<dbReference type="EMBL" id="SGPM01000429">
    <property type="protein sequence ID" value="THH21842.1"/>
    <property type="molecule type" value="Genomic_DNA"/>
</dbReference>
<accession>A0A4S4M8Z5</accession>
<dbReference type="OrthoDB" id="2410195at2759"/>
<dbReference type="PANTHER" id="PTHR43712:SF2">
    <property type="entry name" value="O-METHYLTRANSFERASE CICE"/>
    <property type="match status" value="1"/>
</dbReference>
<keyword evidence="3" id="KW-1185">Reference proteome</keyword>